<feature type="compositionally biased region" description="Low complexity" evidence="1">
    <location>
        <begin position="781"/>
        <end position="794"/>
    </location>
</feature>
<gene>
    <name evidence="3" type="ORF">OEZ85_006975</name>
</gene>
<dbReference type="EMBL" id="CP126211">
    <property type="protein sequence ID" value="WIA13395.1"/>
    <property type="molecule type" value="Genomic_DNA"/>
</dbReference>
<feature type="transmembrane region" description="Helical" evidence="2">
    <location>
        <begin position="1508"/>
        <end position="1529"/>
    </location>
</feature>
<keyword evidence="2" id="KW-0812">Transmembrane</keyword>
<feature type="region of interest" description="Disordered" evidence="1">
    <location>
        <begin position="1076"/>
        <end position="1109"/>
    </location>
</feature>
<feature type="compositionally biased region" description="Gly residues" evidence="1">
    <location>
        <begin position="547"/>
        <end position="560"/>
    </location>
</feature>
<protein>
    <recommendedName>
        <fullName evidence="5">Calcineurin-like phosphoesterase domain-containing protein</fullName>
    </recommendedName>
</protein>
<feature type="region of interest" description="Disordered" evidence="1">
    <location>
        <begin position="1739"/>
        <end position="1781"/>
    </location>
</feature>
<feature type="compositionally biased region" description="Basic and acidic residues" evidence="1">
    <location>
        <begin position="444"/>
        <end position="453"/>
    </location>
</feature>
<name>A0ABY8TW89_TETOB</name>
<feature type="transmembrane region" description="Helical" evidence="2">
    <location>
        <begin position="21"/>
        <end position="39"/>
    </location>
</feature>
<feature type="transmembrane region" description="Helical" evidence="2">
    <location>
        <begin position="1632"/>
        <end position="1658"/>
    </location>
</feature>
<dbReference type="InterPro" id="IPR029052">
    <property type="entry name" value="Metallo-depent_PP-like"/>
</dbReference>
<feature type="transmembrane region" description="Helical" evidence="2">
    <location>
        <begin position="118"/>
        <end position="138"/>
    </location>
</feature>
<evidence type="ECO:0000313" key="4">
    <source>
        <dbReference type="Proteomes" id="UP001244341"/>
    </source>
</evidence>
<feature type="transmembrane region" description="Helical" evidence="2">
    <location>
        <begin position="86"/>
        <end position="106"/>
    </location>
</feature>
<feature type="region of interest" description="Disordered" evidence="1">
    <location>
        <begin position="777"/>
        <end position="796"/>
    </location>
</feature>
<feature type="compositionally biased region" description="Gly residues" evidence="1">
    <location>
        <begin position="637"/>
        <end position="646"/>
    </location>
</feature>
<feature type="transmembrane region" description="Helical" evidence="2">
    <location>
        <begin position="1387"/>
        <end position="1409"/>
    </location>
</feature>
<evidence type="ECO:0008006" key="5">
    <source>
        <dbReference type="Google" id="ProtNLM"/>
    </source>
</evidence>
<reference evidence="3 4" key="1">
    <citation type="submission" date="2023-05" db="EMBL/GenBank/DDBJ databases">
        <title>A 100% complete, gapless, phased diploid assembly of the Scenedesmus obliquus UTEX 3031 genome.</title>
        <authorList>
            <person name="Biondi T.C."/>
            <person name="Hanschen E.R."/>
            <person name="Kwon T."/>
            <person name="Eng W."/>
            <person name="Kruse C.P.S."/>
            <person name="Koehler S.I."/>
            <person name="Kunde Y."/>
            <person name="Gleasner C.D."/>
            <person name="You Mak K.T."/>
            <person name="Polle J."/>
            <person name="Hovde B.T."/>
            <person name="Starkenburg S.R."/>
        </authorList>
    </citation>
    <scope>NUCLEOTIDE SEQUENCE [LARGE SCALE GENOMIC DNA]</scope>
    <source>
        <strain evidence="3 4">DOE0152z</strain>
    </source>
</reference>
<keyword evidence="2" id="KW-1133">Transmembrane helix</keyword>
<dbReference type="PANTHER" id="PTHR34211:SF3">
    <property type="entry name" value="CALCINEURIN-LIKE METALLO-PHOSPHOESTERASE SUPERFAMILY PROTEIN"/>
    <property type="match status" value="1"/>
</dbReference>
<evidence type="ECO:0000313" key="3">
    <source>
        <dbReference type="EMBL" id="WIA13395.1"/>
    </source>
</evidence>
<feature type="transmembrane region" description="Helical" evidence="2">
    <location>
        <begin position="55"/>
        <end position="74"/>
    </location>
</feature>
<keyword evidence="4" id="KW-1185">Reference proteome</keyword>
<feature type="compositionally biased region" description="Low complexity" evidence="1">
    <location>
        <begin position="1420"/>
        <end position="1455"/>
    </location>
</feature>
<feature type="compositionally biased region" description="Gly residues" evidence="1">
    <location>
        <begin position="1752"/>
        <end position="1773"/>
    </location>
</feature>
<organism evidence="3 4">
    <name type="scientific">Tetradesmus obliquus</name>
    <name type="common">Green alga</name>
    <name type="synonym">Acutodesmus obliquus</name>
    <dbReference type="NCBI Taxonomy" id="3088"/>
    <lineage>
        <taxon>Eukaryota</taxon>
        <taxon>Viridiplantae</taxon>
        <taxon>Chlorophyta</taxon>
        <taxon>core chlorophytes</taxon>
        <taxon>Chlorophyceae</taxon>
        <taxon>CS clade</taxon>
        <taxon>Sphaeropleales</taxon>
        <taxon>Scenedesmaceae</taxon>
        <taxon>Tetradesmus</taxon>
    </lineage>
</organism>
<accession>A0ABY8TW89</accession>
<proteinExistence type="predicted"/>
<dbReference type="SUPFAM" id="SSF56300">
    <property type="entry name" value="Metallo-dependent phosphatases"/>
    <property type="match status" value="1"/>
</dbReference>
<feature type="transmembrane region" description="Helical" evidence="2">
    <location>
        <begin position="1603"/>
        <end position="1626"/>
    </location>
</feature>
<feature type="region of interest" description="Disordered" evidence="1">
    <location>
        <begin position="1420"/>
        <end position="1457"/>
    </location>
</feature>
<feature type="compositionally biased region" description="Low complexity" evidence="1">
    <location>
        <begin position="561"/>
        <end position="574"/>
    </location>
</feature>
<feature type="region of interest" description="Disordered" evidence="1">
    <location>
        <begin position="544"/>
        <end position="580"/>
    </location>
</feature>
<feature type="compositionally biased region" description="Low complexity" evidence="1">
    <location>
        <begin position="617"/>
        <end position="626"/>
    </location>
</feature>
<feature type="region of interest" description="Disordered" evidence="1">
    <location>
        <begin position="1029"/>
        <end position="1055"/>
    </location>
</feature>
<evidence type="ECO:0000256" key="2">
    <source>
        <dbReference type="SAM" id="Phobius"/>
    </source>
</evidence>
<keyword evidence="2" id="KW-0472">Membrane</keyword>
<dbReference type="Proteomes" id="UP001244341">
    <property type="component" value="Chromosome 4b"/>
</dbReference>
<evidence type="ECO:0000256" key="1">
    <source>
        <dbReference type="SAM" id="MobiDB-lite"/>
    </source>
</evidence>
<feature type="compositionally biased region" description="Low complexity" evidence="1">
    <location>
        <begin position="1084"/>
        <end position="1109"/>
    </location>
</feature>
<feature type="region of interest" description="Disordered" evidence="1">
    <location>
        <begin position="388"/>
        <end position="456"/>
    </location>
</feature>
<sequence length="1801" mass="186282">MREGGTAPSRARMEDQISFQHTQLGVYLAGAFGLVYLWSSSAQGFVDKYHFSKKWFYLYGALCCFAYLYMRPFVRKGLGSAHRGYVNFYSLYIVWLCSALFCHLPSFQALGIDMKADVSLALSIAASSLLVLGLLHGLQLLAIHAKLLAPAPGATRQAVWSCIILNSITLAAACSTYFQLCGNGSVGSAGPLAGGSAGFLQDAVCMRYLAPIPTTEYPKFSRWMLYAERNSSASALPDAAAAANVTGSCSSAAAAAPSVASTAIGMSSSVGGNASAAALLAPLPHGSAAAAAPSLVNGSSSSLASLVGSLPGGAPEEHGTVISPVFTMWCTLIALYIINIIADHCAAHEMSADHISELRRDVVTDHDLALLAALSAAAGASLRQGAHQLAAAHQQRHQQQREQQQQARCASIGGWEAPRGGKERGRQRGGRRGRSGLGAAKRSKSLEMGRGDLPEPWSPRFMVERTMAQQRLGFGGFGSVVSLYSPSWENQGSADHLMELEELLAEGDSPAAAAAVEAAAAAAAAGDSPAAAAAAAAAAARRIGKSSSGGGAGNSSGGGAANNSSTAVNSSVSSKPEAKAGPLSLLKQAVGAGTRSQGGFEPSLAALPSASNNLPRTSDATTNASTADDDGSSPTEGSGGFGGFSGFGAKPRSGTSKGLARGSGSSGEGPTPPFLDMVPWYSGTSADLFKTMFDLMISLKLFLGRFDMRTMQAATAASMADSFNDTPAEGDGFTYEHFSSKQELWFDFIADTGDGGNPTYTVARALAAPSLTVPASEAITSSSSSSQQQQQQQQGLLQLPRGEVLLIGGDLAYPNPSRETYESRLFVPFQEAMPPPPHYHPGRLVVHKPDLPPSFGVQEGLAAGCGAGCPAGLSPRASRYASVAALRAYPGPNVFAIPGNHDWIDGLETFIKQIMHKGWLGGWLMPQEKSYFALRLPAGWWVFGLDLALVGDIDMCQYRYFANVVERRVGPHDNVIIITHEPTWLLEWFWASSSSSNLRQLVRGHLRGRARVHLAGDLHFYMRHSYVHQTQQQQQQQQREDAAGSAAAAAATAAKSGEDAETSGAAAAAAAAGAGRQGTGAAGAGHAAAAHGAGASHQQQQQQQQRGVVQQSLLDPEHLIVQGLGGAFLHPTHVFSYSRFACLEDEAAAATAATYSTGAAGGARRLGSGPLSGSSSNSSLAAAAAAGHPGLGMGHKHGAAAGSSSSSHGYAAAAAGGYRQHPAAYGGAWEPEMLSWHCPMSPSGMSDTWELPQQHWSAAAAGDHGMTAGATAPASGGYGSGAVLQQGAAAGGGGAAAAGGGGGRGGVYKCSALFPAADKSLKLGRKNLHLFRFKNSRFDVIGGAIYFLSIVSVLPRCSAGLALLSASSVADFIAIFTREFAACWYDILMQSYVSLAVALLFFLITFGFAKGGGVGAVSGERQQLQQQQKRQREQALAGGQQNGSNSSNGGQKAAVTGGGAGSGSISAGAAAAASGPGASRPCGAPSKRRSPVVGPLVKLRTGGSSTQLLVALLHAGAHLSLAVVLLLLLELGVEVCIKYEHLGNDGLHSMYRWFEAYQEAHFPDPMGLRAMAHRWSLGLYPGVIQAAMVVYDIPEAVAVARNAVCAASTVAAGFAGLSRLQLAAYYAGMLAYYWLLAIPAMGFVFGLYLYVCVCWFHVHYDEAFSALRIANFKGLTRLHITKEGDLEIFSLGIERVPTAWREDSRWYSAKGGGGGRVASHAAAFPSRWVPATPTGGADAGGDDALFDSGDGQNLGGGSGGGGDGGGGVSGKGGVLPDDPSQGLRVVDYLKVPRQRPGLSTL</sequence>
<feature type="region of interest" description="Disordered" evidence="1">
    <location>
        <begin position="593"/>
        <end position="673"/>
    </location>
</feature>
<dbReference type="PANTHER" id="PTHR34211">
    <property type="entry name" value="CALCINEURIN-LIKE METALLO-PHOSPHOESTERASE SUPERFAMILY PROTEIN"/>
    <property type="match status" value="1"/>
</dbReference>